<dbReference type="SUPFAM" id="SSF54236">
    <property type="entry name" value="Ubiquitin-like"/>
    <property type="match status" value="1"/>
</dbReference>
<feature type="non-terminal residue" evidence="2">
    <location>
        <position position="243"/>
    </location>
</feature>
<dbReference type="InterPro" id="IPR000159">
    <property type="entry name" value="RA_dom"/>
</dbReference>
<proteinExistence type="predicted"/>
<dbReference type="Proteomes" id="UP000410492">
    <property type="component" value="Unassembled WGS sequence"/>
</dbReference>
<dbReference type="GO" id="GO:0048699">
    <property type="term" value="P:generation of neurons"/>
    <property type="evidence" value="ECO:0007669"/>
    <property type="project" value="UniProtKB-ARBA"/>
</dbReference>
<dbReference type="InterPro" id="IPR029071">
    <property type="entry name" value="Ubiquitin-like_domsf"/>
</dbReference>
<dbReference type="PANTHER" id="PTHR11243">
    <property type="entry name" value="GROWTH FACTOR RECEPTOR-BOUND PROTEIN"/>
    <property type="match status" value="1"/>
</dbReference>
<dbReference type="EMBL" id="CAACVG010008281">
    <property type="protein sequence ID" value="VEN49161.1"/>
    <property type="molecule type" value="Genomic_DNA"/>
</dbReference>
<dbReference type="Gene3D" id="2.30.29.30">
    <property type="entry name" value="Pleckstrin-homology domain (PH domain)/Phosphotyrosine-binding domain (PTB)"/>
    <property type="match status" value="1"/>
</dbReference>
<dbReference type="InterPro" id="IPR039664">
    <property type="entry name" value="GRB/APBB1IP"/>
</dbReference>
<dbReference type="AlphaFoldDB" id="A0A653CMZ2"/>
<dbReference type="SMART" id="SM00314">
    <property type="entry name" value="RA"/>
    <property type="match status" value="1"/>
</dbReference>
<dbReference type="PROSITE" id="PS50200">
    <property type="entry name" value="RA"/>
    <property type="match status" value="1"/>
</dbReference>
<keyword evidence="3" id="KW-1185">Reference proteome</keyword>
<dbReference type="GO" id="GO:0071944">
    <property type="term" value="C:cell periphery"/>
    <property type="evidence" value="ECO:0007669"/>
    <property type="project" value="UniProtKB-ARBA"/>
</dbReference>
<dbReference type="Pfam" id="PF21989">
    <property type="entry name" value="RA_2"/>
    <property type="match status" value="1"/>
</dbReference>
<feature type="domain" description="Ras-associating" evidence="1">
    <location>
        <begin position="54"/>
        <end position="141"/>
    </location>
</feature>
<evidence type="ECO:0000313" key="2">
    <source>
        <dbReference type="EMBL" id="VEN49161.1"/>
    </source>
</evidence>
<dbReference type="PANTHER" id="PTHR11243:SF38">
    <property type="entry name" value="GROWTH FACTOR RECEPTOR-BOUND PROTEIN 14-LIKE ISOFORM X1"/>
    <property type="match status" value="1"/>
</dbReference>
<dbReference type="GO" id="GO:0007165">
    <property type="term" value="P:signal transduction"/>
    <property type="evidence" value="ECO:0007669"/>
    <property type="project" value="InterPro"/>
</dbReference>
<gene>
    <name evidence="2" type="ORF">CALMAC_LOCUS10368</name>
</gene>
<dbReference type="InterPro" id="IPR011993">
    <property type="entry name" value="PH-like_dom_sf"/>
</dbReference>
<dbReference type="Gene3D" id="3.10.20.90">
    <property type="entry name" value="Phosphatidylinositol 3-kinase Catalytic Subunit, Chain A, domain 1"/>
    <property type="match status" value="1"/>
</dbReference>
<name>A0A653CMZ2_CALMS</name>
<protein>
    <recommendedName>
        <fullName evidence="1">Ras-associating domain-containing protein</fullName>
    </recommendedName>
</protein>
<reference evidence="2 3" key="1">
    <citation type="submission" date="2019-01" db="EMBL/GenBank/DDBJ databases">
        <authorList>
            <person name="Sayadi A."/>
        </authorList>
    </citation>
    <scope>NUCLEOTIDE SEQUENCE [LARGE SCALE GENOMIC DNA]</scope>
</reference>
<dbReference type="OrthoDB" id="8815311at2759"/>
<evidence type="ECO:0000313" key="3">
    <source>
        <dbReference type="Proteomes" id="UP000410492"/>
    </source>
</evidence>
<sequence>MLFLTIFAYVTLECRFPRGKCSCSGNVGYSRLSERLDEEEFEEEEEDYFINADRTEEITFYNENESAQSVVVEKNLCASDLCQLLAMKNRVSKSVHWSIVECWTDLGLERLLEDHEHVLAAYRDMRSFSSHTRFRYKFRKDYRKYEFFFHPQQFFPPNMLDVNSENINEQNGHTRTNQCQLQYMINEEGKCPVIFSFVWLRDNQKKTWSKHYMVLKEQKLFVSQRVQSIARFFRAAKEKTLDE</sequence>
<evidence type="ECO:0000259" key="1">
    <source>
        <dbReference type="PROSITE" id="PS50200"/>
    </source>
</evidence>
<accession>A0A653CMZ2</accession>
<organism evidence="2 3">
    <name type="scientific">Callosobruchus maculatus</name>
    <name type="common">Southern cowpea weevil</name>
    <name type="synonym">Pulse bruchid</name>
    <dbReference type="NCBI Taxonomy" id="64391"/>
    <lineage>
        <taxon>Eukaryota</taxon>
        <taxon>Metazoa</taxon>
        <taxon>Ecdysozoa</taxon>
        <taxon>Arthropoda</taxon>
        <taxon>Hexapoda</taxon>
        <taxon>Insecta</taxon>
        <taxon>Pterygota</taxon>
        <taxon>Neoptera</taxon>
        <taxon>Endopterygota</taxon>
        <taxon>Coleoptera</taxon>
        <taxon>Polyphaga</taxon>
        <taxon>Cucujiformia</taxon>
        <taxon>Chrysomeloidea</taxon>
        <taxon>Chrysomelidae</taxon>
        <taxon>Bruchinae</taxon>
        <taxon>Bruchini</taxon>
        <taxon>Callosobruchus</taxon>
    </lineage>
</organism>